<feature type="compositionally biased region" description="Low complexity" evidence="1">
    <location>
        <begin position="139"/>
        <end position="150"/>
    </location>
</feature>
<comment type="caution">
    <text evidence="2">The sequence shown here is derived from an EMBL/GenBank/DDBJ whole genome shotgun (WGS) entry which is preliminary data.</text>
</comment>
<dbReference type="EMBL" id="JARBHB010000013">
    <property type="protein sequence ID" value="KAJ8869713.1"/>
    <property type="molecule type" value="Genomic_DNA"/>
</dbReference>
<dbReference type="Proteomes" id="UP001159363">
    <property type="component" value="Chromosome 12"/>
</dbReference>
<feature type="compositionally biased region" description="Polar residues" evidence="1">
    <location>
        <begin position="151"/>
        <end position="162"/>
    </location>
</feature>
<accession>A0ABQ9GE45</accession>
<evidence type="ECO:0000313" key="2">
    <source>
        <dbReference type="EMBL" id="KAJ8869713.1"/>
    </source>
</evidence>
<feature type="region of interest" description="Disordered" evidence="1">
    <location>
        <begin position="1"/>
        <end position="31"/>
    </location>
</feature>
<name>A0ABQ9GE45_9NEOP</name>
<gene>
    <name evidence="2" type="ORF">PR048_028708</name>
</gene>
<sequence length="174" mass="19040">MRMIEVSMEQRRNERAGEKGDPRENQQTNDTISTCETSGATRQEIGSGSPCLYTQHGEDTVRQFGDLVATAQLMRVKVLALIAPALHCLERGKQLAVAPQFSPGTASPQCSRDLRTPSRTVAYEHIVHHRLAISRRRSSSSPCPSPHSASITALSQKSSSNTGDPWTAAIFIRL</sequence>
<keyword evidence="3" id="KW-1185">Reference proteome</keyword>
<protein>
    <submittedName>
        <fullName evidence="2">Uncharacterized protein</fullName>
    </submittedName>
</protein>
<evidence type="ECO:0000256" key="1">
    <source>
        <dbReference type="SAM" id="MobiDB-lite"/>
    </source>
</evidence>
<reference evidence="2 3" key="1">
    <citation type="submission" date="2023-02" db="EMBL/GenBank/DDBJ databases">
        <title>LHISI_Scaffold_Assembly.</title>
        <authorList>
            <person name="Stuart O.P."/>
            <person name="Cleave R."/>
            <person name="Magrath M.J.L."/>
            <person name="Mikheyev A.S."/>
        </authorList>
    </citation>
    <scope>NUCLEOTIDE SEQUENCE [LARGE SCALE GENOMIC DNA]</scope>
    <source>
        <strain evidence="2">Daus_M_001</strain>
        <tissue evidence="2">Leg muscle</tissue>
    </source>
</reference>
<organism evidence="2 3">
    <name type="scientific">Dryococelus australis</name>
    <dbReference type="NCBI Taxonomy" id="614101"/>
    <lineage>
        <taxon>Eukaryota</taxon>
        <taxon>Metazoa</taxon>
        <taxon>Ecdysozoa</taxon>
        <taxon>Arthropoda</taxon>
        <taxon>Hexapoda</taxon>
        <taxon>Insecta</taxon>
        <taxon>Pterygota</taxon>
        <taxon>Neoptera</taxon>
        <taxon>Polyneoptera</taxon>
        <taxon>Phasmatodea</taxon>
        <taxon>Verophasmatodea</taxon>
        <taxon>Anareolatae</taxon>
        <taxon>Phasmatidae</taxon>
        <taxon>Eurycanthinae</taxon>
        <taxon>Dryococelus</taxon>
    </lineage>
</organism>
<feature type="region of interest" description="Disordered" evidence="1">
    <location>
        <begin position="134"/>
        <end position="162"/>
    </location>
</feature>
<feature type="compositionally biased region" description="Basic and acidic residues" evidence="1">
    <location>
        <begin position="8"/>
        <end position="24"/>
    </location>
</feature>
<proteinExistence type="predicted"/>
<evidence type="ECO:0000313" key="3">
    <source>
        <dbReference type="Proteomes" id="UP001159363"/>
    </source>
</evidence>